<comment type="caution">
    <text evidence="6">The sequence shown here is derived from an EMBL/GenBank/DDBJ whole genome shotgun (WGS) entry which is preliminary data.</text>
</comment>
<dbReference type="Pfam" id="PF03517">
    <property type="entry name" value="Voldacs"/>
    <property type="match status" value="1"/>
</dbReference>
<dbReference type="GO" id="GO:0045292">
    <property type="term" value="P:mRNA cis splicing, via spliceosome"/>
    <property type="evidence" value="ECO:0007669"/>
    <property type="project" value="TreeGrafter"/>
</dbReference>
<dbReference type="OrthoDB" id="19714at2759"/>
<feature type="region of interest" description="Disordered" evidence="5">
    <location>
        <begin position="257"/>
        <end position="304"/>
    </location>
</feature>
<dbReference type="GO" id="GO:0005829">
    <property type="term" value="C:cytosol"/>
    <property type="evidence" value="ECO:0007669"/>
    <property type="project" value="TreeGrafter"/>
</dbReference>
<protein>
    <recommendedName>
        <fullName evidence="8">Protein LOT5</fullName>
    </recommendedName>
</protein>
<name>A0A3E2HEK2_SCYLI</name>
<evidence type="ECO:0000256" key="3">
    <source>
        <dbReference type="ARBA" id="ARBA00022490"/>
    </source>
</evidence>
<keyword evidence="7" id="KW-1185">Reference proteome</keyword>
<dbReference type="AlphaFoldDB" id="A0A3E2HEK2"/>
<dbReference type="EMBL" id="NCSJ02000074">
    <property type="protein sequence ID" value="RFU31521.1"/>
    <property type="molecule type" value="Genomic_DNA"/>
</dbReference>
<sequence length="304" mass="32487">MLPTTIHDAPPLDSFTSLADHQTQTPTTFFGAKPVLHYHGTSVRVLAPQSQIPSLPIFKQEDQRPEASGEGEDVDSPMEEPMVTEVVDIYVNSENLILFNTSLSAGISLPYPTISLHAIQTLSDPSSPSQQVQGLYTQLDLSDPYAATEEDEEPETVELTIIPHTPAPASSSSEPQTPSEIQKLFEAVSNCSNLHPDPAAQEDEDMEGGGGDSRIMFEGISGLPGVIRGASDGGLPPPFPGSGGWITAENVSEYFDEEGNWIGGGGDDEGLGEGAGRVRLREEVEEGEGKTNGDTDESKRPRTE</sequence>
<dbReference type="OMA" id="NMHEYFD"/>
<evidence type="ECO:0008006" key="8">
    <source>
        <dbReference type="Google" id="ProtNLM"/>
    </source>
</evidence>
<organism evidence="6 7">
    <name type="scientific">Scytalidium lignicola</name>
    <name type="common">Hyphomycete</name>
    <dbReference type="NCBI Taxonomy" id="5539"/>
    <lineage>
        <taxon>Eukaryota</taxon>
        <taxon>Fungi</taxon>
        <taxon>Dikarya</taxon>
        <taxon>Ascomycota</taxon>
        <taxon>Pezizomycotina</taxon>
        <taxon>Leotiomycetes</taxon>
        <taxon>Leotiomycetes incertae sedis</taxon>
        <taxon>Scytalidium</taxon>
    </lineage>
</organism>
<evidence type="ECO:0000256" key="1">
    <source>
        <dbReference type="ARBA" id="ARBA00004123"/>
    </source>
</evidence>
<feature type="non-terminal residue" evidence="6">
    <location>
        <position position="304"/>
    </location>
</feature>
<reference evidence="6 7" key="1">
    <citation type="submission" date="2018-05" db="EMBL/GenBank/DDBJ databases">
        <title>Draft genome sequence of Scytalidium lignicola DSM 105466, a ubiquitous saprotrophic fungus.</title>
        <authorList>
            <person name="Buettner E."/>
            <person name="Gebauer A.M."/>
            <person name="Hofrichter M."/>
            <person name="Liers C."/>
            <person name="Kellner H."/>
        </authorList>
    </citation>
    <scope>NUCLEOTIDE SEQUENCE [LARGE SCALE GENOMIC DNA]</scope>
    <source>
        <strain evidence="6 7">DSM 105466</strain>
    </source>
</reference>
<comment type="subcellular location">
    <subcellularLocation>
        <location evidence="2">Cytoplasm</location>
    </subcellularLocation>
    <subcellularLocation>
        <location evidence="1">Nucleus</location>
    </subcellularLocation>
</comment>
<dbReference type="GO" id="GO:0034715">
    <property type="term" value="C:pICln-Sm protein complex"/>
    <property type="evidence" value="ECO:0007669"/>
    <property type="project" value="TreeGrafter"/>
</dbReference>
<evidence type="ECO:0000313" key="6">
    <source>
        <dbReference type="EMBL" id="RFU31521.1"/>
    </source>
</evidence>
<dbReference type="STRING" id="5539.A0A3E2HEK2"/>
<feature type="compositionally biased region" description="Basic and acidic residues" evidence="5">
    <location>
        <begin position="279"/>
        <end position="304"/>
    </location>
</feature>
<dbReference type="Gene3D" id="2.30.29.30">
    <property type="entry name" value="Pleckstrin-homology domain (PH domain)/Phosphotyrosine-binding domain (PTB)"/>
    <property type="match status" value="1"/>
</dbReference>
<dbReference type="PANTHER" id="PTHR21399:SF0">
    <property type="entry name" value="METHYLOSOME SUBUNIT PICLN"/>
    <property type="match status" value="1"/>
</dbReference>
<proteinExistence type="predicted"/>
<feature type="compositionally biased region" description="Acidic residues" evidence="5">
    <location>
        <begin position="69"/>
        <end position="78"/>
    </location>
</feature>
<dbReference type="GO" id="GO:0000387">
    <property type="term" value="P:spliceosomal snRNP assembly"/>
    <property type="evidence" value="ECO:0007669"/>
    <property type="project" value="TreeGrafter"/>
</dbReference>
<evidence type="ECO:0000313" key="7">
    <source>
        <dbReference type="Proteomes" id="UP000258309"/>
    </source>
</evidence>
<keyword evidence="3" id="KW-0963">Cytoplasm</keyword>
<evidence type="ECO:0000256" key="5">
    <source>
        <dbReference type="SAM" id="MobiDB-lite"/>
    </source>
</evidence>
<dbReference type="GO" id="GO:0005681">
    <property type="term" value="C:spliceosomal complex"/>
    <property type="evidence" value="ECO:0007669"/>
    <property type="project" value="TreeGrafter"/>
</dbReference>
<evidence type="ECO:0000256" key="2">
    <source>
        <dbReference type="ARBA" id="ARBA00004496"/>
    </source>
</evidence>
<feature type="non-terminal residue" evidence="6">
    <location>
        <position position="1"/>
    </location>
</feature>
<dbReference type="PANTHER" id="PTHR21399">
    <property type="entry name" value="CHLORIDE CONDUCTANCE REGULATORY PROTEIN ICLN"/>
    <property type="match status" value="1"/>
</dbReference>
<gene>
    <name evidence="6" type="ORF">B7463_g4841</name>
</gene>
<dbReference type="Proteomes" id="UP000258309">
    <property type="component" value="Unassembled WGS sequence"/>
</dbReference>
<feature type="region of interest" description="Disordered" evidence="5">
    <location>
        <begin position="54"/>
        <end position="79"/>
    </location>
</feature>
<dbReference type="InterPro" id="IPR011993">
    <property type="entry name" value="PH-like_dom_sf"/>
</dbReference>
<keyword evidence="4" id="KW-0539">Nucleus</keyword>
<accession>A0A3E2HEK2</accession>
<feature type="region of interest" description="Disordered" evidence="5">
    <location>
        <begin position="191"/>
        <end position="211"/>
    </location>
</feature>
<evidence type="ECO:0000256" key="4">
    <source>
        <dbReference type="ARBA" id="ARBA00023242"/>
    </source>
</evidence>
<dbReference type="InterPro" id="IPR039924">
    <property type="entry name" value="ICln/Lot5/Saf5"/>
</dbReference>